<keyword evidence="4 10" id="KW-0689">Ribosomal protein</keyword>
<dbReference type="KEGG" id="nlo:107227043"/>
<evidence type="ECO:0000256" key="2">
    <source>
        <dbReference type="ARBA" id="ARBA00005557"/>
    </source>
</evidence>
<dbReference type="InParanoid" id="A0A6J0CAG8"/>
<keyword evidence="3" id="KW-0809">Transit peptide</keyword>
<dbReference type="Gene3D" id="3.40.30.10">
    <property type="entry name" value="Glutaredoxin"/>
    <property type="match status" value="1"/>
</dbReference>
<dbReference type="Pfam" id="PF10780">
    <property type="entry name" value="MRP_L53"/>
    <property type="match status" value="1"/>
</dbReference>
<evidence type="ECO:0000256" key="7">
    <source>
        <dbReference type="ARBA" id="ARBA00035180"/>
    </source>
</evidence>
<keyword evidence="5" id="KW-0496">Mitochondrion</keyword>
<dbReference type="InterPro" id="IPR052473">
    <property type="entry name" value="mtLSU_mL53"/>
</dbReference>
<organism evidence="10">
    <name type="scientific">Neodiprion lecontei</name>
    <name type="common">Redheaded pine sawfly</name>
    <dbReference type="NCBI Taxonomy" id="441921"/>
    <lineage>
        <taxon>Eukaryota</taxon>
        <taxon>Metazoa</taxon>
        <taxon>Ecdysozoa</taxon>
        <taxon>Arthropoda</taxon>
        <taxon>Hexapoda</taxon>
        <taxon>Insecta</taxon>
        <taxon>Pterygota</taxon>
        <taxon>Neoptera</taxon>
        <taxon>Endopterygota</taxon>
        <taxon>Hymenoptera</taxon>
        <taxon>Tenthredinoidea</taxon>
        <taxon>Diprionidae</taxon>
        <taxon>Diprioninae</taxon>
        <taxon>Neodiprion</taxon>
    </lineage>
</organism>
<evidence type="ECO:0000313" key="9">
    <source>
        <dbReference type="Proteomes" id="UP000829291"/>
    </source>
</evidence>
<dbReference type="RefSeq" id="XP_015523557.2">
    <property type="nucleotide sequence ID" value="XM_015668071.2"/>
</dbReference>
<evidence type="ECO:0000256" key="3">
    <source>
        <dbReference type="ARBA" id="ARBA00022946"/>
    </source>
</evidence>
<dbReference type="AlphaFoldDB" id="A0A6J0CAG8"/>
<dbReference type="GeneID" id="107227043"/>
<accession>A0A6J0CAG8</accession>
<dbReference type="Proteomes" id="UP000829291">
    <property type="component" value="Chromosome 5"/>
</dbReference>
<proteinExistence type="inferred from homology"/>
<reference evidence="10" key="1">
    <citation type="submission" date="2025-08" db="UniProtKB">
        <authorList>
            <consortium name="RefSeq"/>
        </authorList>
    </citation>
    <scope>IDENTIFICATION</scope>
    <source>
        <tissue evidence="10">Thorax and Abdomen</tissue>
    </source>
</reference>
<evidence type="ECO:0000313" key="10">
    <source>
        <dbReference type="RefSeq" id="XP_015523557.2"/>
    </source>
</evidence>
<dbReference type="PANTHER" id="PTHR33618:SF1">
    <property type="entry name" value="LARGE RIBOSOMAL SUBUNIT PROTEIN ML53"/>
    <property type="match status" value="1"/>
</dbReference>
<sequence length="134" mass="14862">MSIPLSGTVKRSAGVYSALSKQLRGVNLKPVKKISISFDPFGNKTGPTRSLMYYLTGPKIANTNPNCRVKAQVLCDRSEPSVTFNLNSGENIIFKTSNLTVLELLQLFNKYISSQAPVEEPVVELKTKSEKKRR</sequence>
<evidence type="ECO:0000256" key="5">
    <source>
        <dbReference type="ARBA" id="ARBA00023128"/>
    </source>
</evidence>
<dbReference type="PANTHER" id="PTHR33618">
    <property type="entry name" value="39S RIBOSOMAL PROTEIN L53, MITOCHONDRIAL"/>
    <property type="match status" value="1"/>
</dbReference>
<protein>
    <recommendedName>
        <fullName evidence="7">Large ribosomal subunit protein mL53</fullName>
    </recommendedName>
    <alternativeName>
        <fullName evidence="8">39S ribosomal protein L53, mitochondrial</fullName>
    </alternativeName>
</protein>
<keyword evidence="9" id="KW-1185">Reference proteome</keyword>
<name>A0A6J0CAG8_NEOLC</name>
<keyword evidence="6" id="KW-0687">Ribonucleoprotein</keyword>
<dbReference type="InterPro" id="IPR019716">
    <property type="entry name" value="Ribosomal_mL53"/>
</dbReference>
<comment type="subcellular location">
    <subcellularLocation>
        <location evidence="1">Mitochondrion</location>
    </subcellularLocation>
</comment>
<evidence type="ECO:0000256" key="8">
    <source>
        <dbReference type="ARBA" id="ARBA00042721"/>
    </source>
</evidence>
<dbReference type="FunCoup" id="A0A6J0CAG8">
    <property type="interactions" value="56"/>
</dbReference>
<comment type="similarity">
    <text evidence="2">Belongs to the mitochondrion-specific ribosomal protein mL53 family.</text>
</comment>
<gene>
    <name evidence="10" type="primary">LOC107227043</name>
</gene>
<evidence type="ECO:0000256" key="1">
    <source>
        <dbReference type="ARBA" id="ARBA00004173"/>
    </source>
</evidence>
<dbReference type="OrthoDB" id="6618793at2759"/>
<evidence type="ECO:0000256" key="6">
    <source>
        <dbReference type="ARBA" id="ARBA00023274"/>
    </source>
</evidence>
<dbReference type="GO" id="GO:0005762">
    <property type="term" value="C:mitochondrial large ribosomal subunit"/>
    <property type="evidence" value="ECO:0007669"/>
    <property type="project" value="TreeGrafter"/>
</dbReference>
<evidence type="ECO:0000256" key="4">
    <source>
        <dbReference type="ARBA" id="ARBA00022980"/>
    </source>
</evidence>